<reference evidence="2" key="1">
    <citation type="submission" date="2022-10" db="EMBL/GenBank/DDBJ databases">
        <title>Novel sulphate-reducing endosymbionts in the free-living metamonad Anaeramoeba.</title>
        <authorList>
            <person name="Jerlstrom-Hultqvist J."/>
            <person name="Cepicka I."/>
            <person name="Gallot-Lavallee L."/>
            <person name="Salas-Leiva D."/>
            <person name="Curtis B.A."/>
            <person name="Zahonova K."/>
            <person name="Pipaliya S."/>
            <person name="Dacks J."/>
            <person name="Roger A.J."/>
        </authorList>
    </citation>
    <scope>NUCLEOTIDE SEQUENCE</scope>
    <source>
        <strain evidence="2">BMAN</strain>
    </source>
</reference>
<protein>
    <submittedName>
        <fullName evidence="2">Chitinase domain-containing protein 1 family member</fullName>
    </submittedName>
</protein>
<dbReference type="Proteomes" id="UP001149090">
    <property type="component" value="Unassembled WGS sequence"/>
</dbReference>
<proteinExistence type="inferred from homology"/>
<dbReference type="AlphaFoldDB" id="A0A9Q0RHM3"/>
<dbReference type="Gene3D" id="3.20.20.80">
    <property type="entry name" value="Glycosidases"/>
    <property type="match status" value="1"/>
</dbReference>
<evidence type="ECO:0000313" key="3">
    <source>
        <dbReference type="Proteomes" id="UP001149090"/>
    </source>
</evidence>
<comment type="caution">
    <text evidence="2">The sequence shown here is derived from an EMBL/GenBank/DDBJ whole genome shotgun (WGS) entry which is preliminary data.</text>
</comment>
<dbReference type="PANTHER" id="PTHR46066:SF2">
    <property type="entry name" value="CHITINASE DOMAIN-CONTAINING PROTEIN 1"/>
    <property type="match status" value="1"/>
</dbReference>
<dbReference type="EMBL" id="JAPDFW010000011">
    <property type="protein sequence ID" value="KAJ5080304.1"/>
    <property type="molecule type" value="Genomic_DNA"/>
</dbReference>
<sequence>MPYMCLERCDENIQQDLQQLKEKIKYFKAVSIEQFDVSSDGDIIRGANLTNIIPNLKEIGVEKIYPMISTFNDSTKKHSIENIGKVFANPERFITHAISFANEMGFNGFSIDFEPYSNEATDKDGNDYANFITLFANELHKNSLELLVNCAHWSKLWNLTAISLSSADLIIDMSTYTTNTQTWATIFQEDVQLFSLSKLSIGLECDTVPPLSDQDLKYRFTLLKNYDIIAIAIWQMPMPENWFQYFDELLNHL</sequence>
<comment type="similarity">
    <text evidence="1">Belongs to the glycosyl hydrolase 18 family.</text>
</comment>
<keyword evidence="3" id="KW-1185">Reference proteome</keyword>
<dbReference type="SUPFAM" id="SSF51445">
    <property type="entry name" value="(Trans)glycosidases"/>
    <property type="match status" value="1"/>
</dbReference>
<gene>
    <name evidence="2" type="ORF">M0811_03789</name>
</gene>
<evidence type="ECO:0000313" key="2">
    <source>
        <dbReference type="EMBL" id="KAJ5080304.1"/>
    </source>
</evidence>
<dbReference type="OrthoDB" id="15244at2759"/>
<evidence type="ECO:0000256" key="1">
    <source>
        <dbReference type="ARBA" id="ARBA00009336"/>
    </source>
</evidence>
<dbReference type="InterPro" id="IPR017853">
    <property type="entry name" value="GH"/>
</dbReference>
<dbReference type="PANTHER" id="PTHR46066">
    <property type="entry name" value="CHITINASE DOMAIN-CONTAINING PROTEIN 1 FAMILY MEMBER"/>
    <property type="match status" value="1"/>
</dbReference>
<dbReference type="OMA" id="RCDENIQ"/>
<organism evidence="2 3">
    <name type="scientific">Anaeramoeba ignava</name>
    <name type="common">Anaerobic marine amoeba</name>
    <dbReference type="NCBI Taxonomy" id="1746090"/>
    <lineage>
        <taxon>Eukaryota</taxon>
        <taxon>Metamonada</taxon>
        <taxon>Anaeramoebidae</taxon>
        <taxon>Anaeramoeba</taxon>
    </lineage>
</organism>
<accession>A0A9Q0RHM3</accession>
<name>A0A9Q0RHM3_ANAIG</name>